<name>A0A8J7US62_9BACT</name>
<dbReference type="Proteomes" id="UP000673975">
    <property type="component" value="Unassembled WGS sequence"/>
</dbReference>
<dbReference type="InterPro" id="IPR051310">
    <property type="entry name" value="MCP_chemotaxis"/>
</dbReference>
<evidence type="ECO:0000256" key="4">
    <source>
        <dbReference type="SAM" id="MobiDB-lite"/>
    </source>
</evidence>
<dbReference type="PANTHER" id="PTHR43531:SF11">
    <property type="entry name" value="METHYL-ACCEPTING CHEMOTAXIS PROTEIN 3"/>
    <property type="match status" value="1"/>
</dbReference>
<dbReference type="GO" id="GO:0007165">
    <property type="term" value="P:signal transduction"/>
    <property type="evidence" value="ECO:0007669"/>
    <property type="project" value="UniProtKB-KW"/>
</dbReference>
<dbReference type="GO" id="GO:0004888">
    <property type="term" value="F:transmembrane signaling receptor activity"/>
    <property type="evidence" value="ECO:0007669"/>
    <property type="project" value="InterPro"/>
</dbReference>
<sequence>MSTDNKTAFWKKWTLKTRLLTTISAILVVTGLLLTTANVFTAGNSFRELADYTLNMKLDGDVESVQVYAGNYFGEVELSDNRLVDSEGAPVEGRNDAIDRIARDLGVEATIFQRDGDDFRRIATSIQDNSGNRAVGTFLGVDSEAYDPVMQGELYVGEADILDRPYLTAYEPMTDGSGRVVGIYFVGIPMSDVNTITSDARYSLVATAGMVMLIVLLVGIAIAWLFSNSLIRALNNIITGLNSGAEQINASSTQLSGASQEQSESASEQAAGLQQTTSSLEEMSAQTKQTANNADEAERAMKNTLPVIDEGVGAMERMYEAMGQIKTSSDETSKIIKTIDDIAFQTNLLALNAAVEAARAGEAGKGFAVVAEEVRTLAQRSAEAARNTSELIERSQANAQSGDNAARDVAEGLEKIKQSVSDVSTLVVEITSATKEQATGITELNSVMSEMDKVVQRNASGSEETASAAEELSSQAEELRRMVGELVALAGSNDGSTGNGRQRAQHSARLHAPANYRNSNSANASGSSNRSAASSGNKGKNTTSAGNGGYTAKQRFSNKQNQTERHTATAASAGNGNKKSAREIIPLDDDDLSDF</sequence>
<evidence type="ECO:0000313" key="8">
    <source>
        <dbReference type="Proteomes" id="UP000673975"/>
    </source>
</evidence>
<feature type="domain" description="Methyl-accepting transducer" evidence="6">
    <location>
        <begin position="244"/>
        <end position="473"/>
    </location>
</feature>
<dbReference type="SUPFAM" id="SSF58104">
    <property type="entry name" value="Methyl-accepting chemotaxis protein (MCP) signaling domain"/>
    <property type="match status" value="1"/>
</dbReference>
<evidence type="ECO:0000313" key="7">
    <source>
        <dbReference type="EMBL" id="MBP3191241.1"/>
    </source>
</evidence>
<dbReference type="GO" id="GO:0016020">
    <property type="term" value="C:membrane"/>
    <property type="evidence" value="ECO:0007669"/>
    <property type="project" value="InterPro"/>
</dbReference>
<dbReference type="InterPro" id="IPR004089">
    <property type="entry name" value="MCPsignal_dom"/>
</dbReference>
<feature type="compositionally biased region" description="Low complexity" evidence="4">
    <location>
        <begin position="254"/>
        <end position="275"/>
    </location>
</feature>
<feature type="compositionally biased region" description="Low complexity" evidence="4">
    <location>
        <begin position="512"/>
        <end position="537"/>
    </location>
</feature>
<dbReference type="Gene3D" id="1.10.287.950">
    <property type="entry name" value="Methyl-accepting chemotaxis protein"/>
    <property type="match status" value="1"/>
</dbReference>
<organism evidence="7 8">
    <name type="scientific">Natronogracilivirga saccharolytica</name>
    <dbReference type="NCBI Taxonomy" id="2812953"/>
    <lineage>
        <taxon>Bacteria</taxon>
        <taxon>Pseudomonadati</taxon>
        <taxon>Balneolota</taxon>
        <taxon>Balneolia</taxon>
        <taxon>Balneolales</taxon>
        <taxon>Cyclonatronaceae</taxon>
        <taxon>Natronogracilivirga</taxon>
    </lineage>
</organism>
<keyword evidence="5" id="KW-0812">Transmembrane</keyword>
<keyword evidence="5" id="KW-0472">Membrane</keyword>
<evidence type="ECO:0000259" key="6">
    <source>
        <dbReference type="PROSITE" id="PS50111"/>
    </source>
</evidence>
<keyword evidence="3" id="KW-0807">Transducer</keyword>
<feature type="transmembrane region" description="Helical" evidence="5">
    <location>
        <begin position="204"/>
        <end position="226"/>
    </location>
</feature>
<dbReference type="InterPro" id="IPR004090">
    <property type="entry name" value="Chemotax_Me-accpt_rcpt"/>
</dbReference>
<evidence type="ECO:0000256" key="1">
    <source>
        <dbReference type="ARBA" id="ARBA00022500"/>
    </source>
</evidence>
<feature type="compositionally biased region" description="Low complexity" evidence="4">
    <location>
        <begin position="459"/>
        <end position="476"/>
    </location>
</feature>
<dbReference type="InterPro" id="IPR033462">
    <property type="entry name" value="Cache_3-Cache_2"/>
</dbReference>
<feature type="compositionally biased region" description="Acidic residues" evidence="4">
    <location>
        <begin position="586"/>
        <end position="595"/>
    </location>
</feature>
<comment type="caution">
    <text evidence="7">The sequence shown here is derived from an EMBL/GenBank/DDBJ whole genome shotgun (WGS) entry which is preliminary data.</text>
</comment>
<feature type="region of interest" description="Disordered" evidence="4">
    <location>
        <begin position="490"/>
        <end position="595"/>
    </location>
</feature>
<feature type="region of interest" description="Disordered" evidence="4">
    <location>
        <begin position="252"/>
        <end position="302"/>
    </location>
</feature>
<dbReference type="CDD" id="cd11386">
    <property type="entry name" value="MCP_signal"/>
    <property type="match status" value="1"/>
</dbReference>
<keyword evidence="1" id="KW-0145">Chemotaxis</keyword>
<reference evidence="7" key="1">
    <citation type="submission" date="2021-02" db="EMBL/GenBank/DDBJ databases">
        <title>Natronogracilivirga saccharolytica gen. nov. sp. nov. a new anaerobic, haloalkiliphilic carbohydrate-fermenting bacterium from soda lake and proposing of Cyclonatronumiaceae fam. nov. in the phylum Balneolaeota.</title>
        <authorList>
            <person name="Zhilina T.N."/>
            <person name="Sorokin D.Y."/>
            <person name="Zavarzina D.G."/>
            <person name="Toshchakov S.V."/>
            <person name="Kublanov I.V."/>
        </authorList>
    </citation>
    <scope>NUCLEOTIDE SEQUENCE</scope>
    <source>
        <strain evidence="7">Z-1702</strain>
    </source>
</reference>
<feature type="region of interest" description="Disordered" evidence="4">
    <location>
        <begin position="456"/>
        <end position="477"/>
    </location>
</feature>
<dbReference type="InterPro" id="IPR029151">
    <property type="entry name" value="Sensor-like_sf"/>
</dbReference>
<feature type="transmembrane region" description="Helical" evidence="5">
    <location>
        <begin position="20"/>
        <end position="40"/>
    </location>
</feature>
<feature type="compositionally biased region" description="Polar residues" evidence="4">
    <location>
        <begin position="276"/>
        <end position="293"/>
    </location>
</feature>
<protein>
    <submittedName>
        <fullName evidence="7">Cache 3/Cache 2 fusion domain-containing protein</fullName>
    </submittedName>
</protein>
<gene>
    <name evidence="7" type="ORF">NATSA_01050</name>
</gene>
<dbReference type="AlphaFoldDB" id="A0A8J7US62"/>
<dbReference type="PROSITE" id="PS50111">
    <property type="entry name" value="CHEMOTAXIS_TRANSDUC_2"/>
    <property type="match status" value="1"/>
</dbReference>
<dbReference type="GO" id="GO:0006935">
    <property type="term" value="P:chemotaxis"/>
    <property type="evidence" value="ECO:0007669"/>
    <property type="project" value="UniProtKB-KW"/>
</dbReference>
<dbReference type="Pfam" id="PF17201">
    <property type="entry name" value="Cache_3-Cache_2"/>
    <property type="match status" value="1"/>
</dbReference>
<dbReference type="PANTHER" id="PTHR43531">
    <property type="entry name" value="PROTEIN ICFG"/>
    <property type="match status" value="1"/>
</dbReference>
<feature type="compositionally biased region" description="Polar residues" evidence="4">
    <location>
        <begin position="569"/>
        <end position="578"/>
    </location>
</feature>
<keyword evidence="8" id="KW-1185">Reference proteome</keyword>
<evidence type="ECO:0000256" key="2">
    <source>
        <dbReference type="ARBA" id="ARBA00029447"/>
    </source>
</evidence>
<comment type="similarity">
    <text evidence="2">Belongs to the methyl-accepting chemotaxis (MCP) protein family.</text>
</comment>
<dbReference type="EMBL" id="JAFIDN010000001">
    <property type="protein sequence ID" value="MBP3191241.1"/>
    <property type="molecule type" value="Genomic_DNA"/>
</dbReference>
<dbReference type="PRINTS" id="PR00260">
    <property type="entry name" value="CHEMTRNSDUCR"/>
</dbReference>
<proteinExistence type="inferred from homology"/>
<evidence type="ECO:0000256" key="3">
    <source>
        <dbReference type="PROSITE-ProRule" id="PRU00284"/>
    </source>
</evidence>
<dbReference type="SUPFAM" id="SSF103190">
    <property type="entry name" value="Sensory domain-like"/>
    <property type="match status" value="1"/>
</dbReference>
<feature type="compositionally biased region" description="Polar residues" evidence="4">
    <location>
        <begin position="493"/>
        <end position="502"/>
    </location>
</feature>
<keyword evidence="5" id="KW-1133">Transmembrane helix</keyword>
<evidence type="ECO:0000256" key="5">
    <source>
        <dbReference type="SAM" id="Phobius"/>
    </source>
</evidence>
<dbReference type="SMART" id="SM00283">
    <property type="entry name" value="MA"/>
    <property type="match status" value="1"/>
</dbReference>
<dbReference type="Pfam" id="PF00015">
    <property type="entry name" value="MCPsignal"/>
    <property type="match status" value="1"/>
</dbReference>
<dbReference type="RefSeq" id="WP_210509544.1">
    <property type="nucleotide sequence ID" value="NZ_JAFIDN010000001.1"/>
</dbReference>
<accession>A0A8J7US62</accession>